<sequence length="279" mass="31675">MNWEKAKTVLIVALLITDLFLAGVLYADRMRVAPAENAAAFHRETKELLKDAGIALEAEIPKDGSSLPILDVAYETDTTDNLNQRFFRGKGRVADNDDQRLVLRTARGQLKVLDERRLIYEADAASNAFLNEKEAEKKALDFLAERGFPIDDIALFYSEAAGNRRKLMFTKTYKNNYVESAYTEIDLVGDKVVRMDRLWIDVIDETAEREPLPMATQSLLRLLSHDSLRGRTIKKIDPCYYFNPEEQGTVENLSHGTRGYATVAWRMELDGGEELVLLH</sequence>
<evidence type="ECO:0000259" key="2">
    <source>
        <dbReference type="Pfam" id="PF09648"/>
    </source>
</evidence>
<reference evidence="3 4" key="1">
    <citation type="submission" date="2024-04" db="EMBL/GenBank/DDBJ databases">
        <title>Human intestinal bacterial collection.</title>
        <authorList>
            <person name="Pauvert C."/>
            <person name="Hitch T.C.A."/>
            <person name="Clavel T."/>
        </authorList>
    </citation>
    <scope>NUCLEOTIDE SEQUENCE [LARGE SCALE GENOMIC DNA]</scope>
    <source>
        <strain evidence="3 4">CLA-SR-H026</strain>
    </source>
</reference>
<dbReference type="InterPro" id="IPR018604">
    <property type="entry name" value="YycI-like"/>
</dbReference>
<evidence type="ECO:0000313" key="4">
    <source>
        <dbReference type="Proteomes" id="UP001481872"/>
    </source>
</evidence>
<dbReference type="Pfam" id="PF09648">
    <property type="entry name" value="YycI"/>
    <property type="match status" value="1"/>
</dbReference>
<feature type="domain" description="Regulatory protein YycH-like" evidence="2">
    <location>
        <begin position="45"/>
        <end position="247"/>
    </location>
</feature>
<dbReference type="Proteomes" id="UP001481872">
    <property type="component" value="Unassembled WGS sequence"/>
</dbReference>
<dbReference type="RefSeq" id="WP_349054062.1">
    <property type="nucleotide sequence ID" value="NZ_JBBNPS010000013.1"/>
</dbReference>
<keyword evidence="4" id="KW-1185">Reference proteome</keyword>
<name>A0ABV1J7B9_9FIRM</name>
<keyword evidence="1" id="KW-0812">Transmembrane</keyword>
<organism evidence="3 4">
    <name type="scientific">Aedoeadaptatus acetigenes</name>
    <dbReference type="NCBI Taxonomy" id="2981723"/>
    <lineage>
        <taxon>Bacteria</taxon>
        <taxon>Bacillati</taxon>
        <taxon>Bacillota</taxon>
        <taxon>Tissierellia</taxon>
        <taxon>Tissierellales</taxon>
        <taxon>Peptoniphilaceae</taxon>
        <taxon>Aedoeadaptatus</taxon>
    </lineage>
</organism>
<keyword evidence="1" id="KW-1133">Transmembrane helix</keyword>
<gene>
    <name evidence="3" type="primary">yycI</name>
    <name evidence="3" type="ORF">AAA081_05720</name>
</gene>
<keyword evidence="1" id="KW-0472">Membrane</keyword>
<dbReference type="EMBL" id="JBBNPS010000013">
    <property type="protein sequence ID" value="MEQ3353798.1"/>
    <property type="molecule type" value="Genomic_DNA"/>
</dbReference>
<proteinExistence type="predicted"/>
<evidence type="ECO:0000256" key="1">
    <source>
        <dbReference type="SAM" id="Phobius"/>
    </source>
</evidence>
<protein>
    <submittedName>
        <fullName evidence="3">Two-component system regulatory protein YycI</fullName>
    </submittedName>
</protein>
<evidence type="ECO:0000313" key="3">
    <source>
        <dbReference type="EMBL" id="MEQ3353798.1"/>
    </source>
</evidence>
<feature type="transmembrane region" description="Helical" evidence="1">
    <location>
        <begin position="6"/>
        <end position="27"/>
    </location>
</feature>
<accession>A0ABV1J7B9</accession>
<comment type="caution">
    <text evidence="3">The sequence shown here is derived from an EMBL/GenBank/DDBJ whole genome shotgun (WGS) entry which is preliminary data.</text>
</comment>